<feature type="signal peptide" evidence="1">
    <location>
        <begin position="1"/>
        <end position="19"/>
    </location>
</feature>
<dbReference type="KEGG" id="ksd:KS2013_1625"/>
<protein>
    <recommendedName>
        <fullName evidence="4">Lipoprotein</fullName>
    </recommendedName>
</protein>
<sequence length="85" mass="9829" precursor="true">MTTIVKIALLVFSLALLMACNTTPERDYMVDKDSSADYVYIIDYEKVSKIEQAGRTSHSNVDTYWIHPPLKRITRSEYEKLKKGQ</sequence>
<evidence type="ECO:0000313" key="3">
    <source>
        <dbReference type="Proteomes" id="UP000094147"/>
    </source>
</evidence>
<name>A0A1B3BC50_9GAMM</name>
<dbReference type="AlphaFoldDB" id="A0A1B3BC50"/>
<organism evidence="2 3">
    <name type="scientific">Kangiella sediminilitoris</name>
    <dbReference type="NCBI Taxonomy" id="1144748"/>
    <lineage>
        <taxon>Bacteria</taxon>
        <taxon>Pseudomonadati</taxon>
        <taxon>Pseudomonadota</taxon>
        <taxon>Gammaproteobacteria</taxon>
        <taxon>Kangiellales</taxon>
        <taxon>Kangiellaceae</taxon>
        <taxon>Kangiella</taxon>
    </lineage>
</organism>
<keyword evidence="1" id="KW-0732">Signal</keyword>
<gene>
    <name evidence="2" type="ORF">KS2013_1625</name>
</gene>
<evidence type="ECO:0000313" key="2">
    <source>
        <dbReference type="EMBL" id="AOE50335.1"/>
    </source>
</evidence>
<dbReference type="OrthoDB" id="5772474at2"/>
<dbReference type="RefSeq" id="WP_068992340.1">
    <property type="nucleotide sequence ID" value="NZ_CP012418.1"/>
</dbReference>
<dbReference type="PROSITE" id="PS51257">
    <property type="entry name" value="PROKAR_LIPOPROTEIN"/>
    <property type="match status" value="1"/>
</dbReference>
<reference evidence="3" key="1">
    <citation type="submission" date="2015-08" db="EMBL/GenBank/DDBJ databases">
        <authorList>
            <person name="Kim K.M."/>
        </authorList>
    </citation>
    <scope>NUCLEOTIDE SEQUENCE [LARGE SCALE GENOMIC DNA]</scope>
    <source>
        <strain evidence="3">KCTC 23892</strain>
    </source>
</reference>
<keyword evidence="3" id="KW-1185">Reference proteome</keyword>
<dbReference type="STRING" id="1144748.KS2013_1625"/>
<evidence type="ECO:0008006" key="4">
    <source>
        <dbReference type="Google" id="ProtNLM"/>
    </source>
</evidence>
<evidence type="ECO:0000256" key="1">
    <source>
        <dbReference type="SAM" id="SignalP"/>
    </source>
</evidence>
<accession>A0A1B3BC50</accession>
<dbReference type="EMBL" id="CP012418">
    <property type="protein sequence ID" value="AOE50335.1"/>
    <property type="molecule type" value="Genomic_DNA"/>
</dbReference>
<feature type="chain" id="PRO_5008544155" description="Lipoprotein" evidence="1">
    <location>
        <begin position="20"/>
        <end position="85"/>
    </location>
</feature>
<proteinExistence type="predicted"/>
<dbReference type="Proteomes" id="UP000094147">
    <property type="component" value="Chromosome"/>
</dbReference>